<keyword evidence="2" id="KW-1185">Reference proteome</keyword>
<gene>
    <name evidence="1" type="ORF">B879_03784</name>
</gene>
<evidence type="ECO:0000313" key="2">
    <source>
        <dbReference type="Proteomes" id="UP000004478"/>
    </source>
</evidence>
<proteinExistence type="predicted"/>
<dbReference type="AlphaFoldDB" id="K1KTV2"/>
<sequence>MYLLITYNRKNTKVKSYSLDVLDTTIKMYHGRKGMLNLDFFLNREDIDYEYLISEDINLLNQCKILYEKYSMNDFDLKFLSSPAFSHLSDSVDNFIMHELKELTIKFFNSKGYNKTTNYLNILYPYYFDNFIESIEEISPKSFKDLYSHELLKLYFLLPRLLFNQRMNNKSKFYFLTDCFNTSKVDSLFEVNFLSDDERKSLKNLFIEQLSLEITSIFKNFSLD</sequence>
<dbReference type="EMBL" id="AMGM01000107">
    <property type="protein sequence ID" value="EKB47625.1"/>
    <property type="molecule type" value="Genomic_DNA"/>
</dbReference>
<organism evidence="1 2">
    <name type="scientific">Cecembia lonarensis (strain CCUG 58316 / KCTC 22772 / LW9)</name>
    <dbReference type="NCBI Taxonomy" id="1225176"/>
    <lineage>
        <taxon>Bacteria</taxon>
        <taxon>Pseudomonadati</taxon>
        <taxon>Bacteroidota</taxon>
        <taxon>Cytophagia</taxon>
        <taxon>Cytophagales</taxon>
        <taxon>Cyclobacteriaceae</taxon>
        <taxon>Cecembia</taxon>
    </lineage>
</organism>
<reference evidence="1 2" key="1">
    <citation type="journal article" date="2012" name="J. Bacteriol.">
        <title>Draft Genome Sequence of Cecembia lonarensis Strain LW9T, Isolated from Lonar Lake, a Haloalkaline Lake in India.</title>
        <authorList>
            <person name="Shivaji S."/>
            <person name="Ara S."/>
            <person name="Singh A."/>
            <person name="Pinnaka A.K."/>
        </authorList>
    </citation>
    <scope>NUCLEOTIDE SEQUENCE [LARGE SCALE GENOMIC DNA]</scope>
    <source>
        <strain evidence="1 2">LW9</strain>
    </source>
</reference>
<evidence type="ECO:0000313" key="1">
    <source>
        <dbReference type="EMBL" id="EKB47625.1"/>
    </source>
</evidence>
<protein>
    <submittedName>
        <fullName evidence="1">Uncharacterized protein</fullName>
    </submittedName>
</protein>
<accession>K1KTV2</accession>
<name>K1KTV2_CECL9</name>
<comment type="caution">
    <text evidence="1">The sequence shown here is derived from an EMBL/GenBank/DDBJ whole genome shotgun (WGS) entry which is preliminary data.</text>
</comment>
<dbReference type="Proteomes" id="UP000004478">
    <property type="component" value="Unassembled WGS sequence"/>
</dbReference>